<evidence type="ECO:0000313" key="2">
    <source>
        <dbReference type="Proteomes" id="UP000051950"/>
    </source>
</evidence>
<organism evidence="1 2">
    <name type="scientific">Pedobacter ginsenosidimutans</name>
    <dbReference type="NCBI Taxonomy" id="687842"/>
    <lineage>
        <taxon>Bacteria</taxon>
        <taxon>Pseudomonadati</taxon>
        <taxon>Bacteroidota</taxon>
        <taxon>Sphingobacteriia</taxon>
        <taxon>Sphingobacteriales</taxon>
        <taxon>Sphingobacteriaceae</taxon>
        <taxon>Pedobacter</taxon>
    </lineage>
</organism>
<dbReference type="Pfam" id="PF22000">
    <property type="entry name" value="DUF6929"/>
    <property type="match status" value="1"/>
</dbReference>
<sequence>MHSTTLEVFAEIDGIGSASGLFLHEDLLYIIGDNSGYLNEYNIKTKKLRKIQILFDQTLDQLENIPKPLKPDFEILCQHGDKLYILGSGSTPKRNLMIEFDLKMQKVFQKDLTETYSLLKSISIIDDQNFNLEGAIFTGNEWMLFNRGNGIDAKNGIFNIQGADLTKTKHAGFNPFKLPNIDHVESSFTDAVLVKNEIFFIATAEDTKSTYADGEILGSFIGSINLQTLKLTFSNKISAKHKFEGITLLNQGEYSTTFLLCEDRDSEELKTVIYKLILNH</sequence>
<reference evidence="1 2" key="1">
    <citation type="submission" date="2015-11" db="EMBL/GenBank/DDBJ databases">
        <title>Sequence of Pedobacter ginsenosidimutans.</title>
        <authorList>
            <person name="Carson E."/>
            <person name="Keyser V."/>
            <person name="Newman J."/>
            <person name="Miller J."/>
        </authorList>
    </citation>
    <scope>NUCLEOTIDE SEQUENCE [LARGE SCALE GENOMIC DNA]</scope>
    <source>
        <strain evidence="1 2">KACC 14530</strain>
    </source>
</reference>
<dbReference type="Proteomes" id="UP000051950">
    <property type="component" value="Unassembled WGS sequence"/>
</dbReference>
<accession>A0A0T5VRR3</accession>
<proteinExistence type="predicted"/>
<dbReference type="AlphaFoldDB" id="A0A0T5VRR3"/>
<name>A0A0T5VRR3_9SPHI</name>
<evidence type="ECO:0008006" key="3">
    <source>
        <dbReference type="Google" id="ProtNLM"/>
    </source>
</evidence>
<comment type="caution">
    <text evidence="1">The sequence shown here is derived from an EMBL/GenBank/DDBJ whole genome shotgun (WGS) entry which is preliminary data.</text>
</comment>
<dbReference type="OrthoDB" id="6710009at2"/>
<dbReference type="InterPro" id="IPR053851">
    <property type="entry name" value="DUF6929"/>
</dbReference>
<dbReference type="RefSeq" id="WP_057932190.1">
    <property type="nucleotide sequence ID" value="NZ_LMZQ01000005.1"/>
</dbReference>
<dbReference type="EMBL" id="LMZQ01000005">
    <property type="protein sequence ID" value="KRT16509.1"/>
    <property type="molecule type" value="Genomic_DNA"/>
</dbReference>
<evidence type="ECO:0000313" key="1">
    <source>
        <dbReference type="EMBL" id="KRT16509.1"/>
    </source>
</evidence>
<gene>
    <name evidence="1" type="ORF">ASU31_10120</name>
</gene>
<dbReference type="STRING" id="687842.ASU31_10120"/>
<keyword evidence="2" id="KW-1185">Reference proteome</keyword>
<protein>
    <recommendedName>
        <fullName evidence="3">Phytase-like domain-containing protein</fullName>
    </recommendedName>
</protein>